<reference evidence="2 3" key="1">
    <citation type="submission" date="2019-01" db="EMBL/GenBank/DDBJ databases">
        <title>High-quality-draft genome sequences of five non-tuberculosis mycobacteriaceae isolated from a nosocomial environment.</title>
        <authorList>
            <person name="Tiago I."/>
            <person name="Alarico S."/>
            <person name="Pereira S.G."/>
            <person name="Coelho C."/>
            <person name="Maranha A."/>
            <person name="Empadinhas N."/>
        </authorList>
    </citation>
    <scope>NUCLEOTIDE SEQUENCE [LARGE SCALE GENOMIC DNA]</scope>
    <source>
        <strain evidence="2 3">22DIII</strain>
    </source>
</reference>
<dbReference type="AlphaFoldDB" id="A0A4R5X2T6"/>
<protein>
    <submittedName>
        <fullName evidence="2">Asp23/Gls24 family envelope stress response protein</fullName>
    </submittedName>
</protein>
<proteinExistence type="inferred from homology"/>
<evidence type="ECO:0000313" key="3">
    <source>
        <dbReference type="Proteomes" id="UP000294952"/>
    </source>
</evidence>
<dbReference type="EMBL" id="SDLP01000007">
    <property type="protein sequence ID" value="TDL04999.1"/>
    <property type="molecule type" value="Genomic_DNA"/>
</dbReference>
<evidence type="ECO:0000256" key="1">
    <source>
        <dbReference type="ARBA" id="ARBA00005721"/>
    </source>
</evidence>
<name>A0A4R5X2T6_9MYCO</name>
<dbReference type="Proteomes" id="UP000294952">
    <property type="component" value="Unassembled WGS sequence"/>
</dbReference>
<sequence length="146" mass="14984">MRSAGNATANSTSPRYCGDAAVADTLPAVDHDPGGRGSLTVHDRVAEQIAAKAALDTAGVRLQASGLDKLTGRTKPKTHVSIAAGRVRAQVDIAVPWSYQLSAVSAAVRANVTFALSHLAGLQVDGVDVAVAAVTTNDATTRKRVQ</sequence>
<comment type="caution">
    <text evidence="2">The sequence shown here is derived from an EMBL/GenBank/DDBJ whole genome shotgun (WGS) entry which is preliminary data.</text>
</comment>
<dbReference type="Pfam" id="PF03780">
    <property type="entry name" value="Asp23"/>
    <property type="match status" value="1"/>
</dbReference>
<dbReference type="InterPro" id="IPR005531">
    <property type="entry name" value="Asp23"/>
</dbReference>
<organism evidence="2 3">
    <name type="scientific">Mycolicibacterium obuense</name>
    <dbReference type="NCBI Taxonomy" id="1807"/>
    <lineage>
        <taxon>Bacteria</taxon>
        <taxon>Bacillati</taxon>
        <taxon>Actinomycetota</taxon>
        <taxon>Actinomycetes</taxon>
        <taxon>Mycobacteriales</taxon>
        <taxon>Mycobacteriaceae</taxon>
        <taxon>Mycolicibacterium</taxon>
    </lineage>
</organism>
<comment type="similarity">
    <text evidence="1">Belongs to the asp23 family.</text>
</comment>
<evidence type="ECO:0000313" key="2">
    <source>
        <dbReference type="EMBL" id="TDL04999.1"/>
    </source>
</evidence>
<accession>A0A4R5X2T6</accession>
<gene>
    <name evidence="2" type="ORF">EUA04_20805</name>
</gene>